<feature type="domain" description="Cupin type-2" evidence="1">
    <location>
        <begin position="55"/>
        <end position="122"/>
    </location>
</feature>
<dbReference type="SUPFAM" id="SSF51182">
    <property type="entry name" value="RmlC-like cupins"/>
    <property type="match status" value="1"/>
</dbReference>
<reference evidence="2" key="1">
    <citation type="journal article" date="2022" name="Microbiol. Resour. Announc.">
        <title>Genome Sequence of Cupriavidus campinensis Strain G5, a Member of a Bacterial Consortium Capable of Polyethylene Degradation.</title>
        <authorList>
            <person name="Schneider B."/>
            <person name="Pfeiffer F."/>
            <person name="Dyall-Smith M."/>
            <person name="Kunte H.J."/>
        </authorList>
    </citation>
    <scope>NUCLEOTIDE SEQUENCE</scope>
    <source>
        <strain evidence="2">G5</strain>
    </source>
</reference>
<dbReference type="EMBL" id="CP097331">
    <property type="protein sequence ID" value="URF07940.1"/>
    <property type="molecule type" value="Genomic_DNA"/>
</dbReference>
<accession>A0AAE9I7W3</accession>
<dbReference type="InterPro" id="IPR013096">
    <property type="entry name" value="Cupin_2"/>
</dbReference>
<dbReference type="Proteomes" id="UP001056132">
    <property type="component" value="Chromosome 2"/>
</dbReference>
<gene>
    <name evidence="2" type="ORF">M5D45_22545</name>
</gene>
<reference evidence="2" key="2">
    <citation type="submission" date="2022-05" db="EMBL/GenBank/DDBJ databases">
        <authorList>
            <person name="Kunte H.-J."/>
        </authorList>
    </citation>
    <scope>NUCLEOTIDE SEQUENCE</scope>
    <source>
        <strain evidence="2">G5</strain>
    </source>
</reference>
<dbReference type="Gene3D" id="2.60.120.10">
    <property type="entry name" value="Jelly Rolls"/>
    <property type="match status" value="1"/>
</dbReference>
<dbReference type="Pfam" id="PF07883">
    <property type="entry name" value="Cupin_2"/>
    <property type="match status" value="1"/>
</dbReference>
<sequence>MTQASPASPASGPVYFVRTEDVAGYHPANHVGTLNRRIIGRENVGATQLEVIHGTIERGKGALPHAHPGIEQVCYVLEGRARAEVNGQSQELGPGDCCFFPAEAMHVFTVISDEPVKLLVVYAPPYEESPDRVIRPA</sequence>
<dbReference type="InterPro" id="IPR011051">
    <property type="entry name" value="RmlC_Cupin_sf"/>
</dbReference>
<dbReference type="InterPro" id="IPR014710">
    <property type="entry name" value="RmlC-like_jellyroll"/>
</dbReference>
<proteinExistence type="predicted"/>
<protein>
    <submittedName>
        <fullName evidence="2">Cupin domain-containing protein</fullName>
    </submittedName>
</protein>
<dbReference type="RefSeq" id="WP_092299899.1">
    <property type="nucleotide sequence ID" value="NZ_CAJPVH010000038.1"/>
</dbReference>
<evidence type="ECO:0000259" key="1">
    <source>
        <dbReference type="Pfam" id="PF07883"/>
    </source>
</evidence>
<evidence type="ECO:0000313" key="3">
    <source>
        <dbReference type="Proteomes" id="UP001056132"/>
    </source>
</evidence>
<name>A0AAE9I7W3_9BURK</name>
<organism evidence="2 3">
    <name type="scientific">Cupriavidus campinensis</name>
    <dbReference type="NCBI Taxonomy" id="151783"/>
    <lineage>
        <taxon>Bacteria</taxon>
        <taxon>Pseudomonadati</taxon>
        <taxon>Pseudomonadota</taxon>
        <taxon>Betaproteobacteria</taxon>
        <taxon>Burkholderiales</taxon>
        <taxon>Burkholderiaceae</taxon>
        <taxon>Cupriavidus</taxon>
    </lineage>
</organism>
<evidence type="ECO:0000313" key="2">
    <source>
        <dbReference type="EMBL" id="URF07940.1"/>
    </source>
</evidence>
<dbReference type="PANTHER" id="PTHR43346:SF1">
    <property type="entry name" value="QUERCETIN 2,3-DIOXYGENASE-RELATED"/>
    <property type="match status" value="1"/>
</dbReference>
<dbReference type="AlphaFoldDB" id="A0AAE9I7W3"/>
<dbReference type="PANTHER" id="PTHR43346">
    <property type="entry name" value="LIGAND BINDING DOMAIN PROTEIN, PUTATIVE (AFU_ORTHOLOGUE AFUA_6G14370)-RELATED"/>
    <property type="match status" value="1"/>
</dbReference>
<dbReference type="KEGG" id="ccam:M5D45_22545"/>
<dbReference type="InterPro" id="IPR052538">
    <property type="entry name" value="Flavonoid_dioxygenase-like"/>
</dbReference>